<feature type="region of interest" description="Disordered" evidence="1">
    <location>
        <begin position="71"/>
        <end position="136"/>
    </location>
</feature>
<accession>A0A699IXN9</accession>
<gene>
    <name evidence="2" type="ORF">Tci_566683</name>
</gene>
<feature type="non-terminal residue" evidence="2">
    <location>
        <position position="1"/>
    </location>
</feature>
<organism evidence="2">
    <name type="scientific">Tanacetum cinerariifolium</name>
    <name type="common">Dalmatian daisy</name>
    <name type="synonym">Chrysanthemum cinerariifolium</name>
    <dbReference type="NCBI Taxonomy" id="118510"/>
    <lineage>
        <taxon>Eukaryota</taxon>
        <taxon>Viridiplantae</taxon>
        <taxon>Streptophyta</taxon>
        <taxon>Embryophyta</taxon>
        <taxon>Tracheophyta</taxon>
        <taxon>Spermatophyta</taxon>
        <taxon>Magnoliopsida</taxon>
        <taxon>eudicotyledons</taxon>
        <taxon>Gunneridae</taxon>
        <taxon>Pentapetalae</taxon>
        <taxon>asterids</taxon>
        <taxon>campanulids</taxon>
        <taxon>Asterales</taxon>
        <taxon>Asteraceae</taxon>
        <taxon>Asteroideae</taxon>
        <taxon>Anthemideae</taxon>
        <taxon>Anthemidinae</taxon>
        <taxon>Tanacetum</taxon>
    </lineage>
</organism>
<reference evidence="2" key="1">
    <citation type="journal article" date="2019" name="Sci. Rep.">
        <title>Draft genome of Tanacetum cinerariifolium, the natural source of mosquito coil.</title>
        <authorList>
            <person name="Yamashiro T."/>
            <person name="Shiraishi A."/>
            <person name="Satake H."/>
            <person name="Nakayama K."/>
        </authorList>
    </citation>
    <scope>NUCLEOTIDE SEQUENCE</scope>
</reference>
<dbReference type="AlphaFoldDB" id="A0A699IXN9"/>
<evidence type="ECO:0000313" key="2">
    <source>
        <dbReference type="EMBL" id="GEZ94710.1"/>
    </source>
</evidence>
<dbReference type="EMBL" id="BKCJ010346074">
    <property type="protein sequence ID" value="GEZ94710.1"/>
    <property type="molecule type" value="Genomic_DNA"/>
</dbReference>
<proteinExistence type="predicted"/>
<protein>
    <submittedName>
        <fullName evidence="2">Uncharacterized protein</fullName>
    </submittedName>
</protein>
<sequence length="136" mass="15629">LELSSTDAYRGRRQVMTDSDRQELKFCKAVKVIIHYFMSQHKSISKRQDSPYHTVDNDDFETYKKFIALSTGSIPPKKGRGKGAQGTKETVIPKKATVASKKKPAKKKESSDEKYDEQKERLIKRKPRGVVLEIRK</sequence>
<name>A0A699IXN9_TANCI</name>
<evidence type="ECO:0000256" key="1">
    <source>
        <dbReference type="SAM" id="MobiDB-lite"/>
    </source>
</evidence>
<comment type="caution">
    <text evidence="2">The sequence shown here is derived from an EMBL/GenBank/DDBJ whole genome shotgun (WGS) entry which is preliminary data.</text>
</comment>
<feature type="compositionally biased region" description="Basic and acidic residues" evidence="1">
    <location>
        <begin position="107"/>
        <end position="121"/>
    </location>
</feature>